<name>A0A2P7YDU3_9PEZI</name>
<keyword evidence="3" id="KW-1185">Reference proteome</keyword>
<keyword evidence="1" id="KW-0732">Signal</keyword>
<evidence type="ECO:0000313" key="2">
    <source>
        <dbReference type="EMBL" id="PSK34130.1"/>
    </source>
</evidence>
<evidence type="ECO:0000256" key="1">
    <source>
        <dbReference type="SAM" id="SignalP"/>
    </source>
</evidence>
<feature type="signal peptide" evidence="1">
    <location>
        <begin position="1"/>
        <end position="18"/>
    </location>
</feature>
<organism evidence="2 3">
    <name type="scientific">Elsinoe australis</name>
    <dbReference type="NCBI Taxonomy" id="40998"/>
    <lineage>
        <taxon>Eukaryota</taxon>
        <taxon>Fungi</taxon>
        <taxon>Dikarya</taxon>
        <taxon>Ascomycota</taxon>
        <taxon>Pezizomycotina</taxon>
        <taxon>Dothideomycetes</taxon>
        <taxon>Dothideomycetidae</taxon>
        <taxon>Myriangiales</taxon>
        <taxon>Elsinoaceae</taxon>
        <taxon>Elsinoe</taxon>
    </lineage>
</organism>
<sequence length="170" mass="18620">MVPRTILFPALLVTTVVAMTPKTVVSTVTVTSASSTSISSYDPMTTNIWISALNNGEVFPDVVGKASMLSYCQSDYYSTFYTDSPDGIPLTTLSVKGDCVVYKDWVTIPRPSVRKYWRTVCPPGTTHITEYLGDGVETVSIGPQSCWSYEAYNKPWPTRAGQTIYSTEGS</sequence>
<dbReference type="EMBL" id="NHZQ01000447">
    <property type="protein sequence ID" value="PSK34130.1"/>
    <property type="molecule type" value="Genomic_DNA"/>
</dbReference>
<comment type="caution">
    <text evidence="2">The sequence shown here is derived from an EMBL/GenBank/DDBJ whole genome shotgun (WGS) entry which is preliminary data.</text>
</comment>
<reference evidence="2 3" key="1">
    <citation type="submission" date="2017-05" db="EMBL/GenBank/DDBJ databases">
        <title>Draft genome sequence of Elsinoe australis.</title>
        <authorList>
            <person name="Cheng Q."/>
        </authorList>
    </citation>
    <scope>NUCLEOTIDE SEQUENCE [LARGE SCALE GENOMIC DNA]</scope>
    <source>
        <strain evidence="2 3">NL1</strain>
    </source>
</reference>
<dbReference type="AlphaFoldDB" id="A0A2P7YDU3"/>
<evidence type="ECO:0000313" key="3">
    <source>
        <dbReference type="Proteomes" id="UP000243723"/>
    </source>
</evidence>
<feature type="chain" id="PRO_5015173815" evidence="1">
    <location>
        <begin position="19"/>
        <end position="170"/>
    </location>
</feature>
<proteinExistence type="predicted"/>
<accession>A0A2P7YDU3</accession>
<gene>
    <name evidence="2" type="ORF">B9Z65_8456</name>
</gene>
<protein>
    <submittedName>
        <fullName evidence="2">Uncharacterized protein</fullName>
    </submittedName>
</protein>
<dbReference type="Proteomes" id="UP000243723">
    <property type="component" value="Unassembled WGS sequence"/>
</dbReference>